<dbReference type="InterPro" id="IPR019060">
    <property type="entry name" value="DUF2382"/>
</dbReference>
<proteinExistence type="predicted"/>
<gene>
    <name evidence="2" type="ORF">MUA00_01870</name>
</gene>
<dbReference type="RefSeq" id="WP_271121434.1">
    <property type="nucleotide sequence ID" value="NZ_JALHAN010000053.1"/>
</dbReference>
<dbReference type="Proteomes" id="UP001150641">
    <property type="component" value="Unassembled WGS sequence"/>
</dbReference>
<organism evidence="2 3">
    <name type="scientific">Dryocola boscaweniae</name>
    <dbReference type="NCBI Taxonomy" id="2925397"/>
    <lineage>
        <taxon>Bacteria</taxon>
        <taxon>Pseudomonadati</taxon>
        <taxon>Pseudomonadota</taxon>
        <taxon>Gammaproteobacteria</taxon>
        <taxon>Enterobacterales</taxon>
        <taxon>Enterobacteriaceae</taxon>
        <taxon>Dryocola</taxon>
    </lineage>
</organism>
<reference evidence="2" key="1">
    <citation type="submission" date="2022-03" db="EMBL/GenBank/DDBJ databases">
        <title>Proposal of a novel genus Dryocolo and two novel species.</title>
        <authorList>
            <person name="Maddock D.W."/>
            <person name="Brady C.L."/>
            <person name="Denman S."/>
            <person name="Arnold D."/>
        </authorList>
    </citation>
    <scope>NUCLEOTIDE SEQUENCE</scope>
    <source>
        <strain evidence="2">H6W4</strain>
    </source>
</reference>
<comment type="caution">
    <text evidence="2">The sequence shown here is derived from an EMBL/GenBank/DDBJ whole genome shotgun (WGS) entry which is preliminary data.</text>
</comment>
<accession>A0A9X3A9M6</accession>
<name>A0A9X3A9M6_9ENTR</name>
<evidence type="ECO:0000259" key="1">
    <source>
        <dbReference type="Pfam" id="PF09557"/>
    </source>
</evidence>
<evidence type="ECO:0000313" key="2">
    <source>
        <dbReference type="EMBL" id="MCT4700564.1"/>
    </source>
</evidence>
<sequence>MSKNSGTKGEMSDTKNSVPLAEEHVEVGTKKVVDRRVSIRRTTRTTGKLIETDLTRENVLIKRLSKNEALEPGNIPQTRQEGEVTIIPVIEERIEIIKHYVLKEEIHIIKKVSQETYQENIILRSQEINISTEDE</sequence>
<keyword evidence="3" id="KW-1185">Reference proteome</keyword>
<evidence type="ECO:0000313" key="3">
    <source>
        <dbReference type="Proteomes" id="UP001150641"/>
    </source>
</evidence>
<protein>
    <submittedName>
        <fullName evidence="2">YsnF/AvaK domain-containing protein</fullName>
    </submittedName>
</protein>
<feature type="domain" description="DUF2382" evidence="1">
    <location>
        <begin position="19"/>
        <end position="130"/>
    </location>
</feature>
<dbReference type="AlphaFoldDB" id="A0A9X3A9M6"/>
<dbReference type="EMBL" id="JALHAP010000066">
    <property type="protein sequence ID" value="MCT4700564.1"/>
    <property type="molecule type" value="Genomic_DNA"/>
</dbReference>
<dbReference type="Pfam" id="PF09557">
    <property type="entry name" value="DUF2382"/>
    <property type="match status" value="1"/>
</dbReference>